<evidence type="ECO:0000256" key="2">
    <source>
        <dbReference type="ARBA" id="ARBA00022478"/>
    </source>
</evidence>
<evidence type="ECO:0000256" key="10">
    <source>
        <dbReference type="ARBA" id="ARBA00023211"/>
    </source>
</evidence>
<name>A0A1H3DMD0_9EURY</name>
<keyword evidence="15" id="KW-1185">Reference proteome</keyword>
<dbReference type="SUPFAM" id="SSF56747">
    <property type="entry name" value="Prim-pol domain"/>
    <property type="match status" value="1"/>
</dbReference>
<dbReference type="CDD" id="cd04860">
    <property type="entry name" value="AE_Prim_S"/>
    <property type="match status" value="1"/>
</dbReference>
<evidence type="ECO:0000256" key="12">
    <source>
        <dbReference type="RuleBase" id="RU003514"/>
    </source>
</evidence>
<keyword evidence="5 11" id="KW-0548">Nucleotidyltransferase</keyword>
<evidence type="ECO:0000256" key="9">
    <source>
        <dbReference type="ARBA" id="ARBA00023163"/>
    </source>
</evidence>
<accession>A0A1H3DMD0</accession>
<evidence type="ECO:0000256" key="11">
    <source>
        <dbReference type="HAMAP-Rule" id="MF_00700"/>
    </source>
</evidence>
<reference evidence="15" key="1">
    <citation type="submission" date="2016-10" db="EMBL/GenBank/DDBJ databases">
        <authorList>
            <person name="Varghese N."/>
            <person name="Submissions S."/>
        </authorList>
    </citation>
    <scope>NUCLEOTIDE SEQUENCE [LARGE SCALE GENOMIC DNA]</scope>
    <source>
        <strain evidence="15">DC30,IBRC 10041,KCTC 4046</strain>
    </source>
</reference>
<dbReference type="InterPro" id="IPR023639">
    <property type="entry name" value="DNA_primase_ssu_PriS"/>
</dbReference>
<feature type="active site" evidence="11">
    <location>
        <position position="100"/>
    </location>
</feature>
<evidence type="ECO:0000256" key="3">
    <source>
        <dbReference type="ARBA" id="ARBA00022515"/>
    </source>
</evidence>
<keyword evidence="3 11" id="KW-0639">Primosome</keyword>
<comment type="cofactor">
    <cofactor evidence="11">
        <name>Mg(2+)</name>
        <dbReference type="ChEBI" id="CHEBI:18420"/>
    </cofactor>
    <cofactor evidence="11">
        <name>Mn(2+)</name>
        <dbReference type="ChEBI" id="CHEBI:29035"/>
    </cofactor>
</comment>
<dbReference type="PANTHER" id="PTHR10536">
    <property type="entry name" value="DNA PRIMASE SMALL SUBUNIT"/>
    <property type="match status" value="1"/>
</dbReference>
<evidence type="ECO:0000256" key="4">
    <source>
        <dbReference type="ARBA" id="ARBA00022679"/>
    </source>
</evidence>
<dbReference type="EC" id="2.7.7.-" evidence="11"/>
<dbReference type="GO" id="GO:0046872">
    <property type="term" value="F:metal ion binding"/>
    <property type="evidence" value="ECO:0007669"/>
    <property type="project" value="UniProtKB-KW"/>
</dbReference>
<evidence type="ECO:0000313" key="14">
    <source>
        <dbReference type="EMBL" id="SDX67672.1"/>
    </source>
</evidence>
<dbReference type="Proteomes" id="UP000199079">
    <property type="component" value="Unassembled WGS sequence"/>
</dbReference>
<dbReference type="GO" id="GO:0000428">
    <property type="term" value="C:DNA-directed RNA polymerase complex"/>
    <property type="evidence" value="ECO:0007669"/>
    <property type="project" value="UniProtKB-KW"/>
</dbReference>
<keyword evidence="2 11" id="KW-0240">DNA-directed RNA polymerase</keyword>
<comment type="similarity">
    <text evidence="1 11 12">Belongs to the eukaryotic-type primase small subunit family.</text>
</comment>
<keyword evidence="7 11" id="KW-0479">Metal-binding</keyword>
<comment type="function">
    <text evidence="13">RNA polymerase that catalyzes the synthesis of short RNA molecules used as primers for DNA polymerase during DNA replication.</text>
</comment>
<evidence type="ECO:0000256" key="5">
    <source>
        <dbReference type="ARBA" id="ARBA00022695"/>
    </source>
</evidence>
<protein>
    <recommendedName>
        <fullName evidence="11">DNA primase small subunit PriS</fullName>
        <ecNumber evidence="11">2.7.7.-</ecNumber>
    </recommendedName>
</protein>
<dbReference type="GO" id="GO:0003899">
    <property type="term" value="F:DNA-directed RNA polymerase activity"/>
    <property type="evidence" value="ECO:0007669"/>
    <property type="project" value="UniProtKB-UniRule"/>
</dbReference>
<proteinExistence type="inferred from homology"/>
<keyword evidence="6 11" id="KW-0235">DNA replication</keyword>
<feature type="active site" evidence="11">
    <location>
        <position position="98"/>
    </location>
</feature>
<evidence type="ECO:0000313" key="15">
    <source>
        <dbReference type="Proteomes" id="UP000199079"/>
    </source>
</evidence>
<dbReference type="AlphaFoldDB" id="A0A1H3DMD0"/>
<dbReference type="InterPro" id="IPR014052">
    <property type="entry name" value="DNA_primase_ssu_euk/arc"/>
</dbReference>
<dbReference type="InterPro" id="IPR002755">
    <property type="entry name" value="DNA_primase_S"/>
</dbReference>
<dbReference type="NCBIfam" id="NF001639">
    <property type="entry name" value="PRK00419.1-1"/>
    <property type="match status" value="1"/>
</dbReference>
<sequence length="387" mass="42953">MDDRTREYLRGRFGDYYRDTSLSPPPGANEREWGHIPWTPGSGTTMVRHQSLLDLGNLEAFFRETAPRHAYFSAARYDDPGVSTMGKKGWRRADLVFDLDADHLPSVDPEAATYAEMLAACKDALQRLLVFLEDDFGFENLQIVFSGGRGYHVHVRDEAVLELDSEARREIVDYVRAIDLDVDGLIRTEQERGTTKRVLRTEGGWGRRVHEALVEYADDLRELDEDDALDRLRELDGIGEGRAKTILGAFRRNPDAVREGNLEAGGPGVRRLVSALCAQVTADRTAPVDEPVTTDTHRLIRVPGTLHGGSGLEVCRIPRTELDAFDPLVDAVPDRFTGRTIAITCAEETTVELNGDAVMVEAGTNTVPEYVGVFLMARGDASKAPER</sequence>
<gene>
    <name evidence="11" type="primary">priS</name>
    <name evidence="14" type="ORF">SAMN05216564_10169</name>
</gene>
<dbReference type="RefSeq" id="WP_092730187.1">
    <property type="nucleotide sequence ID" value="NZ_FNPC01000001.1"/>
</dbReference>
<evidence type="ECO:0000256" key="13">
    <source>
        <dbReference type="RuleBase" id="RU004224"/>
    </source>
</evidence>
<evidence type="ECO:0000256" key="7">
    <source>
        <dbReference type="ARBA" id="ARBA00022723"/>
    </source>
</evidence>
<keyword evidence="9 11" id="KW-0804">Transcription</keyword>
<keyword evidence="4 11" id="KW-0808">Transferase</keyword>
<feature type="active site" evidence="11">
    <location>
        <position position="289"/>
    </location>
</feature>
<evidence type="ECO:0000256" key="1">
    <source>
        <dbReference type="ARBA" id="ARBA00009762"/>
    </source>
</evidence>
<dbReference type="GO" id="GO:1990077">
    <property type="term" value="C:primosome complex"/>
    <property type="evidence" value="ECO:0007669"/>
    <property type="project" value="UniProtKB-KW"/>
</dbReference>
<dbReference type="Pfam" id="PF01896">
    <property type="entry name" value="DNA_primase_S"/>
    <property type="match status" value="1"/>
</dbReference>
<dbReference type="HAMAP" id="MF_00700">
    <property type="entry name" value="DNA_primase_sml_arc"/>
    <property type="match status" value="1"/>
</dbReference>
<dbReference type="EMBL" id="FNPC01000001">
    <property type="protein sequence ID" value="SDX67672.1"/>
    <property type="molecule type" value="Genomic_DNA"/>
</dbReference>
<dbReference type="GO" id="GO:0006269">
    <property type="term" value="P:DNA replication, synthesis of primer"/>
    <property type="evidence" value="ECO:0007669"/>
    <property type="project" value="UniProtKB-UniRule"/>
</dbReference>
<comment type="subunit">
    <text evidence="11">Heterodimer of a small subunit (PriS) and a large subunit (PriL).</text>
</comment>
<comment type="function">
    <text evidence="11">Catalytic subunit of DNA primase, an RNA polymerase that catalyzes the synthesis of short RNA molecules used as primers for DNA polymerase during DNA replication. The small subunit contains the primase catalytic core and has DNA synthesis activity on its own. Binding to the large subunit stabilizes and modulates the activity, increasing the rate of DNA synthesis while decreasing the length of the DNA fragments, and conferring RNA synthesis capability. The DNA polymerase activity may enable DNA primase to also catalyze primer extension after primer synthesis. May also play a role in DNA repair.</text>
</comment>
<dbReference type="OrthoDB" id="31125at2157"/>
<organism evidence="14 15">
    <name type="scientific">Halopenitus persicus</name>
    <dbReference type="NCBI Taxonomy" id="1048396"/>
    <lineage>
        <taxon>Archaea</taxon>
        <taxon>Methanobacteriati</taxon>
        <taxon>Methanobacteriota</taxon>
        <taxon>Stenosarchaea group</taxon>
        <taxon>Halobacteria</taxon>
        <taxon>Halobacteriales</taxon>
        <taxon>Haloferacaceae</taxon>
        <taxon>Halopenitus</taxon>
    </lineage>
</organism>
<evidence type="ECO:0000256" key="6">
    <source>
        <dbReference type="ARBA" id="ARBA00022705"/>
    </source>
</evidence>
<evidence type="ECO:0000256" key="8">
    <source>
        <dbReference type="ARBA" id="ARBA00022842"/>
    </source>
</evidence>
<dbReference type="Gene3D" id="3.90.920.10">
    <property type="entry name" value="DNA primase, PRIM domain"/>
    <property type="match status" value="1"/>
</dbReference>
<keyword evidence="8 11" id="KW-0460">Magnesium</keyword>
<keyword evidence="10 11" id="KW-0464">Manganese</keyword>
<dbReference type="NCBIfam" id="TIGR00335">
    <property type="entry name" value="primase_sml"/>
    <property type="match status" value="1"/>
</dbReference>